<protein>
    <submittedName>
        <fullName evidence="2">Uncharacterized protein</fullName>
    </submittedName>
</protein>
<dbReference type="AlphaFoldDB" id="A0A1U7HS68"/>
<evidence type="ECO:0000256" key="1">
    <source>
        <dbReference type="SAM" id="MobiDB-lite"/>
    </source>
</evidence>
<sequence length="225" mass="24647">MKRLLAIFALLSTGLSVVVAGSLFLERALTQSQPDQPNNSFSPERLEKIKRFSSLFQARSLTNASPQEVQQAAINYTLANSSEFTVRSGAIKTVFTRPITFAEFPSIGLGEVNFIGEEPPMMLVVVKGDFDTTDFVPSFSNESQPTLKERIKAKYIAYVFDLRAGRPTLTTTALTGGYFRKVLNDSSLPDEPKLIKPEPGMPEAVPALSNPPAKKLPYGSIISDK</sequence>
<proteinExistence type="predicted"/>
<organism evidence="2 3">
    <name type="scientific">Chroogloeocystis siderophila 5.2 s.c.1</name>
    <dbReference type="NCBI Taxonomy" id="247279"/>
    <lineage>
        <taxon>Bacteria</taxon>
        <taxon>Bacillati</taxon>
        <taxon>Cyanobacteriota</taxon>
        <taxon>Cyanophyceae</taxon>
        <taxon>Oscillatoriophycideae</taxon>
        <taxon>Chroococcales</taxon>
        <taxon>Chroococcaceae</taxon>
        <taxon>Chroogloeocystis</taxon>
    </lineage>
</organism>
<accession>A0A1U7HS68</accession>
<evidence type="ECO:0000313" key="2">
    <source>
        <dbReference type="EMBL" id="OKH26417.1"/>
    </source>
</evidence>
<dbReference type="OrthoDB" id="517492at2"/>
<dbReference type="Proteomes" id="UP000185984">
    <property type="component" value="Unassembled WGS sequence"/>
</dbReference>
<name>A0A1U7HS68_9CHRO</name>
<evidence type="ECO:0000313" key="3">
    <source>
        <dbReference type="Proteomes" id="UP000185984"/>
    </source>
</evidence>
<comment type="caution">
    <text evidence="2">The sequence shown here is derived from an EMBL/GenBank/DDBJ whole genome shotgun (WGS) entry which is preliminary data.</text>
</comment>
<reference evidence="2 3" key="1">
    <citation type="submission" date="2016-11" db="EMBL/GenBank/DDBJ databases">
        <title>Draft Genome Sequences of Nine Cyanobacterial Strains from Diverse Habitats.</title>
        <authorList>
            <person name="Zhu T."/>
            <person name="Hou S."/>
            <person name="Lu X."/>
            <person name="Hess W.R."/>
        </authorList>
    </citation>
    <scope>NUCLEOTIDE SEQUENCE [LARGE SCALE GENOMIC DNA]</scope>
    <source>
        <strain evidence="2 3">5.2 s.c.1</strain>
    </source>
</reference>
<feature type="region of interest" description="Disordered" evidence="1">
    <location>
        <begin position="188"/>
        <end position="225"/>
    </location>
</feature>
<keyword evidence="3" id="KW-1185">Reference proteome</keyword>
<gene>
    <name evidence="2" type="ORF">NIES1031_11765</name>
</gene>
<dbReference type="EMBL" id="MRCC01000008">
    <property type="protein sequence ID" value="OKH26417.1"/>
    <property type="molecule type" value="Genomic_DNA"/>
</dbReference>
<dbReference type="RefSeq" id="WP_073549559.1">
    <property type="nucleotide sequence ID" value="NZ_CAWMVK010000042.1"/>
</dbReference>